<name>A0A1I2RMV5_9LACO</name>
<accession>A0A1I2RMV5</accession>
<feature type="coiled-coil region" evidence="1">
    <location>
        <begin position="46"/>
        <end position="94"/>
    </location>
</feature>
<sequence length="107" mass="12159">MIHGLWGLSWGEILSLATLIGVVTTALSKLLKKGMSDVLSPLRMSLNELNDNLKTLNSNFHKQEVEIDKINDSLRRHDLKLVEHETEIHALKEDTNALYNANRTLNR</sequence>
<evidence type="ECO:0000313" key="3">
    <source>
        <dbReference type="EMBL" id="SFG40809.1"/>
    </source>
</evidence>
<keyword evidence="2" id="KW-0472">Membrane</keyword>
<protein>
    <submittedName>
        <fullName evidence="3">Uncharacterized protein</fullName>
    </submittedName>
</protein>
<dbReference type="AlphaFoldDB" id="A0A1I2RMV5"/>
<evidence type="ECO:0000256" key="2">
    <source>
        <dbReference type="SAM" id="Phobius"/>
    </source>
</evidence>
<feature type="transmembrane region" description="Helical" evidence="2">
    <location>
        <begin position="6"/>
        <end position="27"/>
    </location>
</feature>
<gene>
    <name evidence="3" type="ORF">SAMN02910432_01229</name>
</gene>
<organism evidence="3 4">
    <name type="scientific">Ligilactobacillus ruminis DSM 20403 = NBRC 102161</name>
    <dbReference type="NCBI Taxonomy" id="1423798"/>
    <lineage>
        <taxon>Bacteria</taxon>
        <taxon>Bacillati</taxon>
        <taxon>Bacillota</taxon>
        <taxon>Bacilli</taxon>
        <taxon>Lactobacillales</taxon>
        <taxon>Lactobacillaceae</taxon>
        <taxon>Ligilactobacillus</taxon>
    </lineage>
</organism>
<evidence type="ECO:0000313" key="4">
    <source>
        <dbReference type="Proteomes" id="UP000182635"/>
    </source>
</evidence>
<proteinExistence type="predicted"/>
<keyword evidence="2" id="KW-0812">Transmembrane</keyword>
<dbReference type="OrthoDB" id="2320674at2"/>
<dbReference type="RefSeq" id="WP_046922204.1">
    <property type="nucleotide sequence ID" value="NZ_AYYL01000057.1"/>
</dbReference>
<keyword evidence="1" id="KW-0175">Coiled coil</keyword>
<dbReference type="Proteomes" id="UP000182635">
    <property type="component" value="Unassembled WGS sequence"/>
</dbReference>
<keyword evidence="2" id="KW-1133">Transmembrane helix</keyword>
<evidence type="ECO:0000256" key="1">
    <source>
        <dbReference type="SAM" id="Coils"/>
    </source>
</evidence>
<reference evidence="4" key="1">
    <citation type="submission" date="2016-10" db="EMBL/GenBank/DDBJ databases">
        <authorList>
            <person name="Varghese N."/>
            <person name="Submissions S."/>
        </authorList>
    </citation>
    <scope>NUCLEOTIDE SEQUENCE [LARGE SCALE GENOMIC DNA]</scope>
    <source>
        <strain evidence="4">DSM 20403</strain>
    </source>
</reference>
<dbReference type="EMBL" id="FOPI01000018">
    <property type="protein sequence ID" value="SFG40809.1"/>
    <property type="molecule type" value="Genomic_DNA"/>
</dbReference>